<dbReference type="AlphaFoldDB" id="A0A1T4XSE6"/>
<keyword evidence="1" id="KW-0472">Membrane</keyword>
<dbReference type="GO" id="GO:0043683">
    <property type="term" value="P:type IV pilus assembly"/>
    <property type="evidence" value="ECO:0007669"/>
    <property type="project" value="InterPro"/>
</dbReference>
<dbReference type="InterPro" id="IPR031982">
    <property type="entry name" value="PilE-like"/>
</dbReference>
<gene>
    <name evidence="2" type="ORF">SAMN02745130_03377</name>
</gene>
<dbReference type="RefSeq" id="WP_078923820.1">
    <property type="nucleotide sequence ID" value="NZ_FUYB01000022.1"/>
</dbReference>
<dbReference type="STRING" id="92487.SAMN02745130_03377"/>
<keyword evidence="1" id="KW-1133">Transmembrane helix</keyword>
<keyword evidence="3" id="KW-1185">Reference proteome</keyword>
<dbReference type="Pfam" id="PF16732">
    <property type="entry name" value="ComP_DUS"/>
    <property type="match status" value="1"/>
</dbReference>
<dbReference type="Proteomes" id="UP000190460">
    <property type="component" value="Unassembled WGS sequence"/>
</dbReference>
<dbReference type="SUPFAM" id="SSF54523">
    <property type="entry name" value="Pili subunits"/>
    <property type="match status" value="1"/>
</dbReference>
<name>A0A1T4XSE6_9GAMM</name>
<reference evidence="2 3" key="1">
    <citation type="submission" date="2017-02" db="EMBL/GenBank/DDBJ databases">
        <authorList>
            <person name="Peterson S.W."/>
        </authorList>
    </citation>
    <scope>NUCLEOTIDE SEQUENCE [LARGE SCALE GENOMIC DNA]</scope>
    <source>
        <strain evidence="2 3">ATCC 49788</strain>
    </source>
</reference>
<dbReference type="EMBL" id="FUYB01000022">
    <property type="protein sequence ID" value="SKA92454.1"/>
    <property type="molecule type" value="Genomic_DNA"/>
</dbReference>
<dbReference type="PANTHER" id="PTHR30093">
    <property type="entry name" value="GENERAL SECRETION PATHWAY PROTEIN G"/>
    <property type="match status" value="1"/>
</dbReference>
<keyword evidence="1" id="KW-0812">Transmembrane</keyword>
<accession>A0A1T4XSE6</accession>
<evidence type="ECO:0000256" key="1">
    <source>
        <dbReference type="SAM" id="Phobius"/>
    </source>
</evidence>
<dbReference type="PROSITE" id="PS00409">
    <property type="entry name" value="PROKAR_NTER_METHYL"/>
    <property type="match status" value="1"/>
</dbReference>
<feature type="transmembrane region" description="Helical" evidence="1">
    <location>
        <begin position="12"/>
        <end position="33"/>
    </location>
</feature>
<dbReference type="InterPro" id="IPR012902">
    <property type="entry name" value="N_methyl_site"/>
</dbReference>
<dbReference type="InterPro" id="IPR045584">
    <property type="entry name" value="Pilin-like"/>
</dbReference>
<sequence length="144" mass="15798">MLSHRPQSGFTLIEMMIVVAIMGIIAAFAYPSYVEQVRKSKRSDAKVALQQIAQRQESHFVKNYSYATSLTALGYAADTIPSPENEYDITISAATATSYILKATPASTSGQAKDSQCASFTLDQMGRRVAKNSSDVVMTDQCWR</sequence>
<dbReference type="OrthoDB" id="5296638at2"/>
<dbReference type="Pfam" id="PF07963">
    <property type="entry name" value="N_methyl"/>
    <property type="match status" value="1"/>
</dbReference>
<organism evidence="2 3">
    <name type="scientific">Thiothrix eikelboomii</name>
    <dbReference type="NCBI Taxonomy" id="92487"/>
    <lineage>
        <taxon>Bacteria</taxon>
        <taxon>Pseudomonadati</taxon>
        <taxon>Pseudomonadota</taxon>
        <taxon>Gammaproteobacteria</taxon>
        <taxon>Thiotrichales</taxon>
        <taxon>Thiotrichaceae</taxon>
        <taxon>Thiothrix</taxon>
    </lineage>
</organism>
<proteinExistence type="predicted"/>
<evidence type="ECO:0000313" key="2">
    <source>
        <dbReference type="EMBL" id="SKA92454.1"/>
    </source>
</evidence>
<evidence type="ECO:0000313" key="3">
    <source>
        <dbReference type="Proteomes" id="UP000190460"/>
    </source>
</evidence>
<dbReference type="Gene3D" id="3.30.700.10">
    <property type="entry name" value="Glycoprotein, Type 4 Pilin"/>
    <property type="match status" value="1"/>
</dbReference>
<dbReference type="PANTHER" id="PTHR30093:SF47">
    <property type="entry name" value="TYPE IV PILUS NON-CORE MINOR PILIN PILE"/>
    <property type="match status" value="1"/>
</dbReference>
<protein>
    <submittedName>
        <fullName evidence="2">Type IV pilus assembly protein PilE</fullName>
    </submittedName>
</protein>
<dbReference type="NCBIfam" id="TIGR02532">
    <property type="entry name" value="IV_pilin_GFxxxE"/>
    <property type="match status" value="1"/>
</dbReference>